<evidence type="ECO:0000313" key="3">
    <source>
        <dbReference type="EMBL" id="GCD97954.1"/>
    </source>
</evidence>
<dbReference type="EMBL" id="BIFH01000026">
    <property type="protein sequence ID" value="GCD97954.1"/>
    <property type="molecule type" value="Genomic_DNA"/>
</dbReference>
<feature type="transmembrane region" description="Helical" evidence="2">
    <location>
        <begin position="280"/>
        <end position="298"/>
    </location>
</feature>
<feature type="transmembrane region" description="Helical" evidence="2">
    <location>
        <begin position="158"/>
        <end position="181"/>
    </location>
</feature>
<dbReference type="Proteomes" id="UP000286931">
    <property type="component" value="Unassembled WGS sequence"/>
</dbReference>
<feature type="compositionally biased region" description="Basic and acidic residues" evidence="1">
    <location>
        <begin position="1"/>
        <end position="12"/>
    </location>
</feature>
<name>A0A401YTN0_9ACTN</name>
<feature type="transmembrane region" description="Helical" evidence="2">
    <location>
        <begin position="125"/>
        <end position="146"/>
    </location>
</feature>
<reference evidence="3 4" key="1">
    <citation type="submission" date="2018-12" db="EMBL/GenBank/DDBJ databases">
        <title>Draft genome sequence of Embleya hyalina NBRC 13850T.</title>
        <authorList>
            <person name="Komaki H."/>
            <person name="Hosoyama A."/>
            <person name="Kimura A."/>
            <person name="Ichikawa N."/>
            <person name="Tamura T."/>
        </authorList>
    </citation>
    <scope>NUCLEOTIDE SEQUENCE [LARGE SCALE GENOMIC DNA]</scope>
    <source>
        <strain evidence="3 4">NBRC 13850</strain>
    </source>
</reference>
<feature type="compositionally biased region" description="Low complexity" evidence="1">
    <location>
        <begin position="16"/>
        <end position="25"/>
    </location>
</feature>
<protein>
    <submittedName>
        <fullName evidence="3">Uncharacterized protein</fullName>
    </submittedName>
</protein>
<comment type="caution">
    <text evidence="3">The sequence shown here is derived from an EMBL/GenBank/DDBJ whole genome shotgun (WGS) entry which is preliminary data.</text>
</comment>
<gene>
    <name evidence="3" type="ORF">EHYA_05654</name>
</gene>
<feature type="transmembrane region" description="Helical" evidence="2">
    <location>
        <begin position="241"/>
        <end position="260"/>
    </location>
</feature>
<accession>A0A401YTN0</accession>
<keyword evidence="2" id="KW-0472">Membrane</keyword>
<feature type="transmembrane region" description="Helical" evidence="2">
    <location>
        <begin position="201"/>
        <end position="229"/>
    </location>
</feature>
<proteinExistence type="predicted"/>
<keyword evidence="4" id="KW-1185">Reference proteome</keyword>
<evidence type="ECO:0000256" key="1">
    <source>
        <dbReference type="SAM" id="MobiDB-lite"/>
    </source>
</evidence>
<dbReference type="OrthoDB" id="4350126at2"/>
<dbReference type="RefSeq" id="WP_126639899.1">
    <property type="nucleotide sequence ID" value="NZ_BIFH01000026.1"/>
</dbReference>
<keyword evidence="2" id="KW-0812">Transmembrane</keyword>
<feature type="region of interest" description="Disordered" evidence="1">
    <location>
        <begin position="1"/>
        <end position="25"/>
    </location>
</feature>
<sequence length="330" mass="35713">MAHVGRQPDVRPHPNTPGTGPGHAPVETAAQIERRWIANVASVVVPGVLAHRMLRPAHRIGKPDGLMGNLNRVRAWLGLMIVLAVFLRGLYQERTHGSGESATTTRIQGAQVVAEVASAMVRRMVLLPVYGIIGIVLIGCLLVLFARPHLRSLTMRQLIHPVRSVGLFLVVPVIGVAVAWGCRRGAGLGSNTNTLRTDGTMVQLVLSWVSMVVGIWVFGFAVVAIWQVAQHLFSAADGHPMLPALMAMWLAWTFTLTDLLIKTDNPLFAGSDIVPDNIKLPVGVGGSLIITALSVWEIRRLGRWNGITWRSGPWGSRSPQSRGPARGASR</sequence>
<keyword evidence="2" id="KW-1133">Transmembrane helix</keyword>
<dbReference type="AlphaFoldDB" id="A0A401YTN0"/>
<organism evidence="3 4">
    <name type="scientific">Embleya hyalina</name>
    <dbReference type="NCBI Taxonomy" id="516124"/>
    <lineage>
        <taxon>Bacteria</taxon>
        <taxon>Bacillati</taxon>
        <taxon>Actinomycetota</taxon>
        <taxon>Actinomycetes</taxon>
        <taxon>Kitasatosporales</taxon>
        <taxon>Streptomycetaceae</taxon>
        <taxon>Embleya</taxon>
    </lineage>
</organism>
<feature type="transmembrane region" description="Helical" evidence="2">
    <location>
        <begin position="75"/>
        <end position="91"/>
    </location>
</feature>
<evidence type="ECO:0000313" key="4">
    <source>
        <dbReference type="Proteomes" id="UP000286931"/>
    </source>
</evidence>
<evidence type="ECO:0000256" key="2">
    <source>
        <dbReference type="SAM" id="Phobius"/>
    </source>
</evidence>